<dbReference type="STRING" id="400055.SAMN04490243_1703"/>
<dbReference type="EMBL" id="FOYQ01000002">
    <property type="protein sequence ID" value="SFR45451.1"/>
    <property type="molecule type" value="Genomic_DNA"/>
</dbReference>
<proteinExistence type="predicted"/>
<gene>
    <name evidence="1" type="ORF">SAMN04490243_1703</name>
</gene>
<protein>
    <recommendedName>
        <fullName evidence="3">TolB-like 6-blade propeller-like</fullName>
    </recommendedName>
</protein>
<evidence type="ECO:0000313" key="1">
    <source>
        <dbReference type="EMBL" id="SFR45451.1"/>
    </source>
</evidence>
<dbReference type="OrthoDB" id="1412258at2"/>
<name>A0A1I6GTN9_9FLAO</name>
<keyword evidence="2" id="KW-1185">Reference proteome</keyword>
<dbReference type="RefSeq" id="WP_092982192.1">
    <property type="nucleotide sequence ID" value="NZ_FOYQ01000002.1"/>
</dbReference>
<organism evidence="1 2">
    <name type="scientific">Robiginitalea myxolifaciens</name>
    <dbReference type="NCBI Taxonomy" id="400055"/>
    <lineage>
        <taxon>Bacteria</taxon>
        <taxon>Pseudomonadati</taxon>
        <taxon>Bacteroidota</taxon>
        <taxon>Flavobacteriia</taxon>
        <taxon>Flavobacteriales</taxon>
        <taxon>Flavobacteriaceae</taxon>
        <taxon>Robiginitalea</taxon>
    </lineage>
</organism>
<accession>A0A1I6GTN9</accession>
<dbReference type="AlphaFoldDB" id="A0A1I6GTN9"/>
<reference evidence="1 2" key="1">
    <citation type="submission" date="2016-10" db="EMBL/GenBank/DDBJ databases">
        <authorList>
            <person name="de Groot N.N."/>
        </authorList>
    </citation>
    <scope>NUCLEOTIDE SEQUENCE [LARGE SCALE GENOMIC DNA]</scope>
    <source>
        <strain evidence="1 2">DSM 21019</strain>
    </source>
</reference>
<evidence type="ECO:0008006" key="3">
    <source>
        <dbReference type="Google" id="ProtNLM"/>
    </source>
</evidence>
<evidence type="ECO:0000313" key="2">
    <source>
        <dbReference type="Proteomes" id="UP000199534"/>
    </source>
</evidence>
<dbReference type="Proteomes" id="UP000199534">
    <property type="component" value="Unassembled WGS sequence"/>
</dbReference>
<dbReference type="PROSITE" id="PS51257">
    <property type="entry name" value="PROKAR_LIPOPROTEIN"/>
    <property type="match status" value="1"/>
</dbReference>
<sequence length="376" mass="40923">MRTFLPGLLAGLWLFSSCSSDTTGDEPGDKQPDPGVATNYSIFLEENGTFSLQDISADALDIEALGTVEVNASAAPLFSGVEQSVFAILLPSANCGVDVLIYSPQTSTTHSILTGLEACTVDILGFAQSLQASYILYADEDPISITSRYTVRRISADGMDFTDIELPGRAIDLDISSGKLFVLAYLSEAETESALLEFNADLSGTPELHPVSTGGKLLTSLGTDRLLLGYEDAHQIYNSATMSLVDNILYQPGTEPGFTYERPLSDPSGNLLYYLFDDPQTPAKERIAAIYDSNRRTLVLYLVENFLSPDQREFQFDVGSVTAVGYDSENGLLIIGYARATSVNHGGLLRLKLEPEFQFLDQLDLPAVPRMIYTNR</sequence>